<keyword evidence="4" id="KW-1185">Reference proteome</keyword>
<dbReference type="STRING" id="697281.Mahau_1288"/>
<evidence type="ECO:0000313" key="3">
    <source>
        <dbReference type="EMBL" id="AEE96482.1"/>
    </source>
</evidence>
<name>F3ZWN9_MAHA5</name>
<dbReference type="CDD" id="cd00093">
    <property type="entry name" value="HTH_XRE"/>
    <property type="match status" value="1"/>
</dbReference>
<evidence type="ECO:0000313" key="4">
    <source>
        <dbReference type="Proteomes" id="UP000008457"/>
    </source>
</evidence>
<proteinExistence type="predicted"/>
<dbReference type="SMART" id="SM00530">
    <property type="entry name" value="HTH_XRE"/>
    <property type="match status" value="1"/>
</dbReference>
<dbReference type="Pfam" id="PF01381">
    <property type="entry name" value="HTH_3"/>
    <property type="match status" value="1"/>
</dbReference>
<dbReference type="GO" id="GO:0003677">
    <property type="term" value="F:DNA binding"/>
    <property type="evidence" value="ECO:0007669"/>
    <property type="project" value="UniProtKB-KW"/>
</dbReference>
<dbReference type="SUPFAM" id="SSF47413">
    <property type="entry name" value="lambda repressor-like DNA-binding domains"/>
    <property type="match status" value="1"/>
</dbReference>
<dbReference type="Gene3D" id="1.10.260.40">
    <property type="entry name" value="lambda repressor-like DNA-binding domains"/>
    <property type="match status" value="1"/>
</dbReference>
<feature type="domain" description="HTH cro/C1-type" evidence="2">
    <location>
        <begin position="9"/>
        <end position="63"/>
    </location>
</feature>
<evidence type="ECO:0000256" key="1">
    <source>
        <dbReference type="ARBA" id="ARBA00023125"/>
    </source>
</evidence>
<dbReference type="KEGG" id="mas:Mahau_1288"/>
<dbReference type="AlphaFoldDB" id="F3ZWN9"/>
<dbReference type="eggNOG" id="COG1396">
    <property type="taxonomic scope" value="Bacteria"/>
</dbReference>
<keyword evidence="1" id="KW-0238">DNA-binding</keyword>
<dbReference type="HOGENOM" id="CLU_066192_4_2_9"/>
<dbReference type="OrthoDB" id="9811208at2"/>
<evidence type="ECO:0000259" key="2">
    <source>
        <dbReference type="PROSITE" id="PS50943"/>
    </source>
</evidence>
<sequence length="132" mass="15446">MSETLGDRLRRLREKKEWTQKYAATVFGITSGALSNYERGERTPDAEMLKRIAEIYDVSIDYLIGKRSLRESSQYLNESSLDDYIEEIIGREAVLMLQSMDRLDEHERELLIIFLQGLKARRKHFQSKDTGL</sequence>
<dbReference type="PROSITE" id="PS50943">
    <property type="entry name" value="HTH_CROC1"/>
    <property type="match status" value="1"/>
</dbReference>
<dbReference type="RefSeq" id="WP_013780912.1">
    <property type="nucleotide sequence ID" value="NC_015520.1"/>
</dbReference>
<accession>F3ZWN9</accession>
<gene>
    <name evidence="3" type="ordered locus">Mahau_1288</name>
</gene>
<protein>
    <submittedName>
        <fullName evidence="3">Helix-turn-helix domain protein</fullName>
    </submittedName>
</protein>
<dbReference type="PANTHER" id="PTHR46558">
    <property type="entry name" value="TRACRIPTIONAL REGULATORY PROTEIN-RELATED-RELATED"/>
    <property type="match status" value="1"/>
</dbReference>
<reference evidence="3 4" key="2">
    <citation type="journal article" date="2011" name="Stand. Genomic Sci.">
        <title>Complete genome sequence of Mahella australiensis type strain (50-1 BON).</title>
        <authorList>
            <person name="Sikorski J."/>
            <person name="Teshima H."/>
            <person name="Nolan M."/>
            <person name="Lucas S."/>
            <person name="Hammon N."/>
            <person name="Deshpande S."/>
            <person name="Cheng J.F."/>
            <person name="Pitluck S."/>
            <person name="Liolios K."/>
            <person name="Pagani I."/>
            <person name="Ivanova N."/>
            <person name="Huntemann M."/>
            <person name="Mavromatis K."/>
            <person name="Ovchinikova G."/>
            <person name="Pati A."/>
            <person name="Tapia R."/>
            <person name="Han C."/>
            <person name="Goodwin L."/>
            <person name="Chen A."/>
            <person name="Palaniappan K."/>
            <person name="Land M."/>
            <person name="Hauser L."/>
            <person name="Ngatchou-Djao O.D."/>
            <person name="Rohde M."/>
            <person name="Pukall R."/>
            <person name="Spring S."/>
            <person name="Abt B."/>
            <person name="Goker M."/>
            <person name="Detter J.C."/>
            <person name="Woyke T."/>
            <person name="Bristow J."/>
            <person name="Markowitz V."/>
            <person name="Hugenholtz P."/>
            <person name="Eisen J.A."/>
            <person name="Kyrpides N.C."/>
            <person name="Klenk H.P."/>
            <person name="Lapidus A."/>
        </authorList>
    </citation>
    <scope>NUCLEOTIDE SEQUENCE [LARGE SCALE GENOMIC DNA]</scope>
    <source>
        <strain evidence="4">DSM 15567 / CIP 107919 / 50-1 BON</strain>
    </source>
</reference>
<dbReference type="Proteomes" id="UP000008457">
    <property type="component" value="Chromosome"/>
</dbReference>
<dbReference type="EMBL" id="CP002360">
    <property type="protein sequence ID" value="AEE96482.1"/>
    <property type="molecule type" value="Genomic_DNA"/>
</dbReference>
<dbReference type="InterPro" id="IPR001387">
    <property type="entry name" value="Cro/C1-type_HTH"/>
</dbReference>
<reference evidence="4" key="1">
    <citation type="submission" date="2010-11" db="EMBL/GenBank/DDBJ databases">
        <title>The complete genome of Mahella australiensis DSM 15567.</title>
        <authorList>
            <consortium name="US DOE Joint Genome Institute (JGI-PGF)"/>
            <person name="Lucas S."/>
            <person name="Copeland A."/>
            <person name="Lapidus A."/>
            <person name="Bruce D."/>
            <person name="Goodwin L."/>
            <person name="Pitluck S."/>
            <person name="Kyrpides N."/>
            <person name="Mavromatis K."/>
            <person name="Pagani I."/>
            <person name="Ivanova N."/>
            <person name="Teshima H."/>
            <person name="Brettin T."/>
            <person name="Detter J.C."/>
            <person name="Han C."/>
            <person name="Tapia R."/>
            <person name="Land M."/>
            <person name="Hauser L."/>
            <person name="Markowitz V."/>
            <person name="Cheng J.-F."/>
            <person name="Hugenholtz P."/>
            <person name="Woyke T."/>
            <person name="Wu D."/>
            <person name="Spring S."/>
            <person name="Pukall R."/>
            <person name="Steenblock K."/>
            <person name="Schneider S."/>
            <person name="Klenk H.-P."/>
            <person name="Eisen J.A."/>
        </authorList>
    </citation>
    <scope>NUCLEOTIDE SEQUENCE [LARGE SCALE GENOMIC DNA]</scope>
    <source>
        <strain evidence="4">DSM 15567 / CIP 107919 / 50-1 BON</strain>
    </source>
</reference>
<organism evidence="3 4">
    <name type="scientific">Mahella australiensis (strain DSM 15567 / CIP 107919 / 50-1 BON)</name>
    <dbReference type="NCBI Taxonomy" id="697281"/>
    <lineage>
        <taxon>Bacteria</taxon>
        <taxon>Bacillati</taxon>
        <taxon>Bacillota</taxon>
        <taxon>Clostridia</taxon>
        <taxon>Thermoanaerobacterales</taxon>
        <taxon>Thermoanaerobacterales Family IV. Incertae Sedis</taxon>
        <taxon>Mahella</taxon>
    </lineage>
</organism>
<dbReference type="InterPro" id="IPR010982">
    <property type="entry name" value="Lambda_DNA-bd_dom_sf"/>
</dbReference>
<dbReference type="PANTHER" id="PTHR46558:SF14">
    <property type="entry name" value="HTH-TYPE TRANSCRIPTIONAL REGULATOR ANSR"/>
    <property type="match status" value="1"/>
</dbReference>